<keyword evidence="4" id="KW-0210">Decarboxylase</keyword>
<dbReference type="GO" id="GO:0048040">
    <property type="term" value="F:UDP-glucuronate decarboxylase activity"/>
    <property type="evidence" value="ECO:0007669"/>
    <property type="project" value="TreeGrafter"/>
</dbReference>
<keyword evidence="3" id="KW-0812">Transmembrane</keyword>
<dbReference type="InterPro" id="IPR001509">
    <property type="entry name" value="Epimerase_deHydtase"/>
</dbReference>
<dbReference type="FunFam" id="3.40.50.720:FF:000065">
    <property type="entry name" value="UDP-glucuronic acid decarboxylase 1"/>
    <property type="match status" value="1"/>
</dbReference>
<dbReference type="Gene3D" id="3.40.50.720">
    <property type="entry name" value="NAD(P)-binding Rossmann-like Domain"/>
    <property type="match status" value="1"/>
</dbReference>
<keyword evidence="9" id="KW-0472">Membrane</keyword>
<evidence type="ECO:0000256" key="10">
    <source>
        <dbReference type="ARBA" id="ARBA00023180"/>
    </source>
</evidence>
<evidence type="ECO:0000313" key="14">
    <source>
        <dbReference type="EMBL" id="NYT50805.1"/>
    </source>
</evidence>
<evidence type="ECO:0000256" key="11">
    <source>
        <dbReference type="ARBA" id="ARBA00023239"/>
    </source>
</evidence>
<evidence type="ECO:0000256" key="4">
    <source>
        <dbReference type="ARBA" id="ARBA00022793"/>
    </source>
</evidence>
<sequence>MNEHNEQRRILIAGGAGFLGAHLCRRMLNEGHRVICLDNYCTGSPDKVADLAGRDGFTLIRHDIVEPLPPGLDPTHIYNLACPASPVHYQRDPIQTLRSCVVGGYHLLELARRSQARILQASTSEVYGNPKTHPQHESYHGHVNPVGLRSCYDEGKRCAETLFADYSRAHGVQVKIARIFNTYGPGMSVGDGRVISNLITQALAGRPLTIYGDGNQTRSFCYVDDMIEGLVRLMDSVDTFMGPVNLGNTSEIAVIEVAQRILELTGREEEFEFVPLPPDDPALRCPDTTLAKSHLDWFPAVPLDEGLRHTIAYFSELVGHEQALARAG</sequence>
<comment type="caution">
    <text evidence="14">The sequence shown here is derived from an EMBL/GenBank/DDBJ whole genome shotgun (WGS) entry which is preliminary data.</text>
</comment>
<dbReference type="UniPathway" id="UPA00796">
    <property type="reaction ID" value="UER00771"/>
</dbReference>
<evidence type="ECO:0000256" key="12">
    <source>
        <dbReference type="ARBA" id="ARBA00037859"/>
    </source>
</evidence>
<dbReference type="GO" id="GO:0042732">
    <property type="term" value="P:D-xylose metabolic process"/>
    <property type="evidence" value="ECO:0007669"/>
    <property type="project" value="InterPro"/>
</dbReference>
<keyword evidence="6" id="KW-1133">Transmembrane helix</keyword>
<evidence type="ECO:0000256" key="1">
    <source>
        <dbReference type="ARBA" id="ARBA00001911"/>
    </source>
</evidence>
<dbReference type="Pfam" id="PF01370">
    <property type="entry name" value="Epimerase"/>
    <property type="match status" value="1"/>
</dbReference>
<organism evidence="14 15">
    <name type="scientific">Parapusillimonas granuli</name>
    <dbReference type="NCBI Taxonomy" id="380911"/>
    <lineage>
        <taxon>Bacteria</taxon>
        <taxon>Pseudomonadati</taxon>
        <taxon>Pseudomonadota</taxon>
        <taxon>Betaproteobacteria</taxon>
        <taxon>Burkholderiales</taxon>
        <taxon>Alcaligenaceae</taxon>
        <taxon>Parapusillimonas</taxon>
    </lineage>
</organism>
<dbReference type="PANTHER" id="PTHR43078">
    <property type="entry name" value="UDP-GLUCURONIC ACID DECARBOXYLASE-RELATED"/>
    <property type="match status" value="1"/>
</dbReference>
<keyword evidence="15" id="KW-1185">Reference proteome</keyword>
<evidence type="ECO:0000313" key="15">
    <source>
        <dbReference type="Proteomes" id="UP000559809"/>
    </source>
</evidence>
<name>A0A853FXQ8_9BURK</name>
<comment type="cofactor">
    <cofactor evidence="1">
        <name>NAD(+)</name>
        <dbReference type="ChEBI" id="CHEBI:57540"/>
    </cofactor>
</comment>
<dbReference type="AlphaFoldDB" id="A0A853FXQ8"/>
<keyword evidence="5" id="KW-0735">Signal-anchor</keyword>
<dbReference type="GO" id="GO:0005737">
    <property type="term" value="C:cytoplasm"/>
    <property type="evidence" value="ECO:0007669"/>
    <property type="project" value="TreeGrafter"/>
</dbReference>
<dbReference type="EMBL" id="JACCEM010000008">
    <property type="protein sequence ID" value="NYT50805.1"/>
    <property type="molecule type" value="Genomic_DNA"/>
</dbReference>
<accession>A0A853FXQ8</accession>
<evidence type="ECO:0000256" key="3">
    <source>
        <dbReference type="ARBA" id="ARBA00022692"/>
    </source>
</evidence>
<dbReference type="InterPro" id="IPR044516">
    <property type="entry name" value="UXS-like"/>
</dbReference>
<evidence type="ECO:0000256" key="8">
    <source>
        <dbReference type="ARBA" id="ARBA00023034"/>
    </source>
</evidence>
<keyword evidence="11" id="KW-0456">Lyase</keyword>
<keyword evidence="8" id="KW-0333">Golgi apparatus</keyword>
<keyword evidence="7" id="KW-0520">NAD</keyword>
<evidence type="ECO:0000256" key="6">
    <source>
        <dbReference type="ARBA" id="ARBA00022989"/>
    </source>
</evidence>
<dbReference type="RefSeq" id="WP_180157094.1">
    <property type="nucleotide sequence ID" value="NZ_JACCEM010000008.1"/>
</dbReference>
<reference evidence="14 15" key="1">
    <citation type="submission" date="2020-07" db="EMBL/GenBank/DDBJ databases">
        <title>Taxonomic revisions and descriptions of new bacterial species based on genomic comparisons in the high-G+C-content subgroup of the family Alcaligenaceae.</title>
        <authorList>
            <person name="Szabo A."/>
            <person name="Felfoldi T."/>
        </authorList>
    </citation>
    <scope>NUCLEOTIDE SEQUENCE [LARGE SCALE GENOMIC DNA]</scope>
    <source>
        <strain evidence="14 15">LMG 24012</strain>
    </source>
</reference>
<dbReference type="GO" id="GO:0033320">
    <property type="term" value="P:UDP-D-xylose biosynthetic process"/>
    <property type="evidence" value="ECO:0007669"/>
    <property type="project" value="UniProtKB-UniPathway"/>
</dbReference>
<evidence type="ECO:0000256" key="7">
    <source>
        <dbReference type="ARBA" id="ARBA00023027"/>
    </source>
</evidence>
<dbReference type="CDD" id="cd05230">
    <property type="entry name" value="UGD_SDR_e"/>
    <property type="match status" value="1"/>
</dbReference>
<protein>
    <submittedName>
        <fullName evidence="14">SDR family oxidoreductase</fullName>
    </submittedName>
</protein>
<feature type="domain" description="NAD-dependent epimerase/dehydratase" evidence="13">
    <location>
        <begin position="10"/>
        <end position="239"/>
    </location>
</feature>
<dbReference type="PANTHER" id="PTHR43078:SF6">
    <property type="entry name" value="UDP-GLUCURONIC ACID DECARBOXYLASE 1"/>
    <property type="match status" value="1"/>
</dbReference>
<dbReference type="Proteomes" id="UP000559809">
    <property type="component" value="Unassembled WGS sequence"/>
</dbReference>
<gene>
    <name evidence="14" type="ORF">H0A72_15915</name>
</gene>
<evidence type="ECO:0000259" key="13">
    <source>
        <dbReference type="Pfam" id="PF01370"/>
    </source>
</evidence>
<keyword evidence="10" id="KW-0325">Glycoprotein</keyword>
<evidence type="ECO:0000256" key="9">
    <source>
        <dbReference type="ARBA" id="ARBA00023136"/>
    </source>
</evidence>
<evidence type="ECO:0000256" key="2">
    <source>
        <dbReference type="ARBA" id="ARBA00004323"/>
    </source>
</evidence>
<proteinExistence type="predicted"/>
<comment type="subcellular location">
    <subcellularLocation>
        <location evidence="2">Golgi apparatus membrane</location>
        <topology evidence="2">Single-pass type II membrane protein</topology>
    </subcellularLocation>
    <subcellularLocation>
        <location evidence="12">Golgi apparatus</location>
        <location evidence="12">Golgi stack membrane</location>
    </subcellularLocation>
</comment>
<dbReference type="SUPFAM" id="SSF51735">
    <property type="entry name" value="NAD(P)-binding Rossmann-fold domains"/>
    <property type="match status" value="1"/>
</dbReference>
<evidence type="ECO:0000256" key="5">
    <source>
        <dbReference type="ARBA" id="ARBA00022968"/>
    </source>
</evidence>
<dbReference type="InterPro" id="IPR036291">
    <property type="entry name" value="NAD(P)-bd_dom_sf"/>
</dbReference>
<dbReference type="GO" id="GO:0070403">
    <property type="term" value="F:NAD+ binding"/>
    <property type="evidence" value="ECO:0007669"/>
    <property type="project" value="InterPro"/>
</dbReference>